<dbReference type="AlphaFoldDB" id="A0A6N9QZV7"/>
<feature type="transmembrane region" description="Helical" evidence="1">
    <location>
        <begin position="12"/>
        <end position="33"/>
    </location>
</feature>
<evidence type="ECO:0000256" key="1">
    <source>
        <dbReference type="SAM" id="Phobius"/>
    </source>
</evidence>
<keyword evidence="1" id="KW-0472">Membrane</keyword>
<evidence type="ECO:0000313" key="3">
    <source>
        <dbReference type="Proteomes" id="UP000471026"/>
    </source>
</evidence>
<gene>
    <name evidence="2" type="ORF">GKZ75_11300</name>
</gene>
<accession>A0A6N9QZV7</accession>
<evidence type="ECO:0000313" key="2">
    <source>
        <dbReference type="EMBL" id="NDO78792.1"/>
    </source>
</evidence>
<dbReference type="RefSeq" id="WP_162230098.1">
    <property type="nucleotide sequence ID" value="NZ_WMHZ01000017.1"/>
</dbReference>
<dbReference type="Proteomes" id="UP000471026">
    <property type="component" value="Unassembled WGS sequence"/>
</dbReference>
<keyword evidence="1" id="KW-0812">Transmembrane</keyword>
<reference evidence="2 3" key="1">
    <citation type="submission" date="2019-11" db="EMBL/GenBank/DDBJ databases">
        <title>Draft genome sequence of Kocuria indica DP-K7, a methyl red degrading Actinobacterium.</title>
        <authorList>
            <person name="Kumaran S."/>
            <person name="Tischler D."/>
            <person name="Ngo A.C.R."/>
            <person name="Schultes F."/>
        </authorList>
    </citation>
    <scope>NUCLEOTIDE SEQUENCE [LARGE SCALE GENOMIC DNA]</scope>
    <source>
        <strain evidence="2 3">DP-K7</strain>
    </source>
</reference>
<proteinExistence type="predicted"/>
<name>A0A6N9QZV7_9MICC</name>
<comment type="caution">
    <text evidence="2">The sequence shown here is derived from an EMBL/GenBank/DDBJ whole genome shotgun (WGS) entry which is preliminary data.</text>
</comment>
<feature type="transmembrane region" description="Helical" evidence="1">
    <location>
        <begin position="75"/>
        <end position="93"/>
    </location>
</feature>
<dbReference type="EMBL" id="WMHZ01000017">
    <property type="protein sequence ID" value="NDO78792.1"/>
    <property type="molecule type" value="Genomic_DNA"/>
</dbReference>
<feature type="transmembrane region" description="Helical" evidence="1">
    <location>
        <begin position="54"/>
        <end position="69"/>
    </location>
</feature>
<sequence>MDDSSLARTPVVVYGITLLGAALAYVVVPAAIIRAQGPDSTLKRVLGKDRKGRISLVLHFAGVACALLGEDHGGILIDVGVAFYVIMAVLWLIPDRRIEHDLNASAHGR</sequence>
<organism evidence="2 3">
    <name type="scientific">Kocuria marina subsp. indica</name>
    <dbReference type="NCBI Taxonomy" id="1049583"/>
    <lineage>
        <taxon>Bacteria</taxon>
        <taxon>Bacillati</taxon>
        <taxon>Actinomycetota</taxon>
        <taxon>Actinomycetes</taxon>
        <taxon>Micrococcales</taxon>
        <taxon>Micrococcaceae</taxon>
        <taxon>Kocuria</taxon>
    </lineage>
</organism>
<keyword evidence="1" id="KW-1133">Transmembrane helix</keyword>
<protein>
    <submittedName>
        <fullName evidence="2">Uncharacterized protein</fullName>
    </submittedName>
</protein>